<organism evidence="1 2">
    <name type="scientific">Heterorhabditis bacteriophora</name>
    <name type="common">Entomopathogenic nematode worm</name>
    <dbReference type="NCBI Taxonomy" id="37862"/>
    <lineage>
        <taxon>Eukaryota</taxon>
        <taxon>Metazoa</taxon>
        <taxon>Ecdysozoa</taxon>
        <taxon>Nematoda</taxon>
        <taxon>Chromadorea</taxon>
        <taxon>Rhabditida</taxon>
        <taxon>Rhabditina</taxon>
        <taxon>Rhabditomorpha</taxon>
        <taxon>Strongyloidea</taxon>
        <taxon>Heterorhabditidae</taxon>
        <taxon>Heterorhabditis</taxon>
    </lineage>
</organism>
<evidence type="ECO:0000313" key="2">
    <source>
        <dbReference type="WBParaSite" id="Hba_16995"/>
    </source>
</evidence>
<keyword evidence="1" id="KW-1185">Reference proteome</keyword>
<evidence type="ECO:0000313" key="1">
    <source>
        <dbReference type="Proteomes" id="UP000095283"/>
    </source>
</evidence>
<dbReference type="WBParaSite" id="Hba_16995">
    <property type="protein sequence ID" value="Hba_16995"/>
    <property type="gene ID" value="Hba_16995"/>
</dbReference>
<dbReference type="AlphaFoldDB" id="A0A1I7XHM4"/>
<proteinExistence type="predicted"/>
<reference evidence="2" key="1">
    <citation type="submission" date="2016-11" db="UniProtKB">
        <authorList>
            <consortium name="WormBaseParasite"/>
        </authorList>
    </citation>
    <scope>IDENTIFICATION</scope>
</reference>
<sequence>MSWVSRPSMNPNNRIDVFTREQSRRAERLLRTVAAHMFAVHL</sequence>
<name>A0A1I7XHM4_HETBA</name>
<protein>
    <submittedName>
        <fullName evidence="2">Transposase</fullName>
    </submittedName>
</protein>
<dbReference type="Proteomes" id="UP000095283">
    <property type="component" value="Unplaced"/>
</dbReference>
<accession>A0A1I7XHM4</accession>